<dbReference type="RefSeq" id="WP_084178612.1">
    <property type="nucleotide sequence ID" value="NZ_CP023018.1"/>
</dbReference>
<dbReference type="Proteomes" id="UP000223759">
    <property type="component" value="Unassembled WGS sequence"/>
</dbReference>
<keyword evidence="2" id="KW-1185">Reference proteome</keyword>
<reference evidence="1 2" key="1">
    <citation type="submission" date="2017-01" db="EMBL/GenBank/DDBJ databases">
        <authorList>
            <person name="Mah S.A."/>
            <person name="Swanson W.J."/>
            <person name="Moy G.W."/>
            <person name="Vacquier V.D."/>
        </authorList>
    </citation>
    <scope>NUCLEOTIDE SEQUENCE [LARGE SCALE GENOMIC DNA]</scope>
    <source>
        <strain evidence="1 2">M9</strain>
    </source>
</reference>
<gene>
    <name evidence="1" type="ORF">SAMN05216526_0778</name>
</gene>
<evidence type="ECO:0000313" key="1">
    <source>
        <dbReference type="EMBL" id="SIT67146.1"/>
    </source>
</evidence>
<dbReference type="AlphaFoldDB" id="A0A1R3VSQ6"/>
<sequence>MKETTFSGMAELQTPDDLLQKMKFDLDRLKAVSNDQYAAFDFFITAEHMLDWLHPGYSEEAKRRDLRKSNVLLKITSHIANGAKHFEAKAKHHKSVSGIEKQRYVEEGYVEDGYFESPIIVTLSADEGAKLGCSAINVVELAERVLEWWVKFLHGSKT</sequence>
<accession>A0A1R3VSQ6</accession>
<evidence type="ECO:0000313" key="2">
    <source>
        <dbReference type="Proteomes" id="UP000223759"/>
    </source>
</evidence>
<protein>
    <submittedName>
        <fullName evidence="1">Uncharacterized protein</fullName>
    </submittedName>
</protein>
<proteinExistence type="predicted"/>
<name>A0A1R3VSQ6_9GAMM</name>
<dbReference type="STRING" id="233100.SAMN05216526_0778"/>
<dbReference type="OrthoDB" id="7064339at2"/>
<dbReference type="EMBL" id="FTPK01000001">
    <property type="protein sequence ID" value="SIT67146.1"/>
    <property type="molecule type" value="Genomic_DNA"/>
</dbReference>
<organism evidence="1 2">
    <name type="scientific">Ectothiorhodosinus mongolicus</name>
    <dbReference type="NCBI Taxonomy" id="233100"/>
    <lineage>
        <taxon>Bacteria</taxon>
        <taxon>Pseudomonadati</taxon>
        <taxon>Pseudomonadota</taxon>
        <taxon>Gammaproteobacteria</taxon>
        <taxon>Chromatiales</taxon>
        <taxon>Ectothiorhodospiraceae</taxon>
        <taxon>Ectothiorhodosinus</taxon>
    </lineage>
</organism>